<dbReference type="OrthoDB" id="9128717at2"/>
<dbReference type="EMBL" id="MOXD01000003">
    <property type="protein sequence ID" value="OMQ24616.1"/>
    <property type="molecule type" value="Genomic_DNA"/>
</dbReference>
<dbReference type="RefSeq" id="WP_076941498.1">
    <property type="nucleotide sequence ID" value="NZ_MOXD01000003.1"/>
</dbReference>
<reference evidence="3 4" key="1">
    <citation type="submission" date="2016-11" db="EMBL/GenBank/DDBJ databases">
        <title>Rahnella oryzae sp. nov., isolated from rice root.</title>
        <authorList>
            <person name="Zhang X.-X."/>
            <person name="Zhang J."/>
        </authorList>
    </citation>
    <scope>NUCLEOTIDE SEQUENCE [LARGE SCALE GENOMIC DNA]</scope>
    <source>
        <strain evidence="3 4">J11-6</strain>
    </source>
</reference>
<feature type="transmembrane region" description="Helical" evidence="1">
    <location>
        <begin position="197"/>
        <end position="215"/>
    </location>
</feature>
<dbReference type="STRING" id="2034155.BMI79_07275"/>
<dbReference type="InterPro" id="IPR025217">
    <property type="entry name" value="DUF3944"/>
</dbReference>
<keyword evidence="1" id="KW-0472">Membrane</keyword>
<gene>
    <name evidence="3" type="ORF">BMI79_07275</name>
</gene>
<sequence length="243" mass="26480">MATYRIDPDLTFLGQCSNDDLGALVSVLTHDTKDGKKRWSESLTSTPEYTLFYPDHQKYWTAIGAELQAFGANSLATLTRRNKGVLYRELLTDVCKKLKVNFSKDSSIETIELNMLLKVMEKSLAEMTEEELQQLSHDMQLNLSKPTPQLVLMALQAAIRTSGVAALELATLAAISVINTLGGIATIGALFAAQRALAVLAGPIGLTLSSAWLIADITGPAYRVTVPACIIVAYLRQKHLAQQ</sequence>
<dbReference type="AlphaFoldDB" id="A0A1S8CLA2"/>
<keyword evidence="1" id="KW-1133">Transmembrane helix</keyword>
<evidence type="ECO:0000259" key="2">
    <source>
        <dbReference type="Pfam" id="PF13099"/>
    </source>
</evidence>
<keyword evidence="1" id="KW-0812">Transmembrane</keyword>
<organism evidence="3 4">
    <name type="scientific">Serratia oryzae</name>
    <dbReference type="NCBI Taxonomy" id="2034155"/>
    <lineage>
        <taxon>Bacteria</taxon>
        <taxon>Pseudomonadati</taxon>
        <taxon>Pseudomonadota</taxon>
        <taxon>Gammaproteobacteria</taxon>
        <taxon>Enterobacterales</taxon>
        <taxon>Yersiniaceae</taxon>
        <taxon>Serratia</taxon>
    </lineage>
</organism>
<feature type="transmembrane region" description="Helical" evidence="1">
    <location>
        <begin position="169"/>
        <end position="190"/>
    </location>
</feature>
<evidence type="ECO:0000313" key="3">
    <source>
        <dbReference type="EMBL" id="OMQ24616.1"/>
    </source>
</evidence>
<feature type="domain" description="DUF3944" evidence="2">
    <location>
        <begin position="4"/>
        <end position="39"/>
    </location>
</feature>
<accession>A0A1S8CLA2</accession>
<keyword evidence="4" id="KW-1185">Reference proteome</keyword>
<dbReference type="Pfam" id="PF13099">
    <property type="entry name" value="DUF3944"/>
    <property type="match status" value="1"/>
</dbReference>
<evidence type="ECO:0000313" key="4">
    <source>
        <dbReference type="Proteomes" id="UP000216021"/>
    </source>
</evidence>
<evidence type="ECO:0000256" key="1">
    <source>
        <dbReference type="SAM" id="Phobius"/>
    </source>
</evidence>
<proteinExistence type="predicted"/>
<dbReference type="Proteomes" id="UP000216021">
    <property type="component" value="Unassembled WGS sequence"/>
</dbReference>
<comment type="caution">
    <text evidence="3">The sequence shown here is derived from an EMBL/GenBank/DDBJ whole genome shotgun (WGS) entry which is preliminary data.</text>
</comment>
<protein>
    <submittedName>
        <fullName evidence="3">Oxidoreductase</fullName>
    </submittedName>
</protein>
<name>A0A1S8CLA2_9GAMM</name>